<dbReference type="GO" id="GO:0016020">
    <property type="term" value="C:membrane"/>
    <property type="evidence" value="ECO:0007669"/>
    <property type="project" value="InterPro"/>
</dbReference>
<reference evidence="1 2" key="1">
    <citation type="submission" date="2017-03" db="EMBL/GenBank/DDBJ databases">
        <authorList>
            <person name="Afonso C.L."/>
            <person name="Miller P.J."/>
            <person name="Scott M.A."/>
            <person name="Spackman E."/>
            <person name="Goraichik I."/>
            <person name="Dimitrov K.M."/>
            <person name="Suarez D.L."/>
            <person name="Swayne D.E."/>
        </authorList>
    </citation>
    <scope>NUCLEOTIDE SEQUENCE [LARGE SCALE GENOMIC DNA]</scope>
    <source>
        <strain evidence="1 2">CECT 8110</strain>
    </source>
</reference>
<dbReference type="Pfam" id="PF03567">
    <property type="entry name" value="Sulfotransfer_2"/>
    <property type="match status" value="1"/>
</dbReference>
<dbReference type="SUPFAM" id="SSF52540">
    <property type="entry name" value="P-loop containing nucleoside triphosphate hydrolases"/>
    <property type="match status" value="1"/>
</dbReference>
<gene>
    <name evidence="1" type="ORF">ROH8110_00886</name>
</gene>
<dbReference type="Proteomes" id="UP000193207">
    <property type="component" value="Unassembled WGS sequence"/>
</dbReference>
<sequence>MPIFRHDGAIYLFAHVPKSGGSTVEHGLQDAGIKMSFLDADWLGPNVPDWNRSSPQHVPRNVLARLFDPDFFDHSFAFMRDPVDRFLSAFNFNRSLGHIPRRQGLRRFLDRLERSDNHFENRFDNHFLPADRIVPETCTIFHLENGFAPLSDWLRKTSGGSLSVDFGHHNKFAPPAPERPKGLIDAIVSDASEIRQVTADMLDRETREWICELYAEDYKRFY</sequence>
<keyword evidence="1" id="KW-0808">Transferase</keyword>
<dbReference type="InterPro" id="IPR005331">
    <property type="entry name" value="Sulfotransferase"/>
</dbReference>
<protein>
    <submittedName>
        <fullName evidence="1">Sulfotransferase family protein</fullName>
    </submittedName>
</protein>
<accession>A0A1X6YJK7</accession>
<proteinExistence type="predicted"/>
<evidence type="ECO:0000313" key="2">
    <source>
        <dbReference type="Proteomes" id="UP000193207"/>
    </source>
</evidence>
<dbReference type="EMBL" id="FWFU01000001">
    <property type="protein sequence ID" value="SLN22669.1"/>
    <property type="molecule type" value="Genomic_DNA"/>
</dbReference>
<dbReference type="Gene3D" id="3.40.50.300">
    <property type="entry name" value="P-loop containing nucleotide triphosphate hydrolases"/>
    <property type="match status" value="1"/>
</dbReference>
<name>A0A1X6YJK7_9RHOB</name>
<dbReference type="AlphaFoldDB" id="A0A1X6YJK7"/>
<dbReference type="InterPro" id="IPR027417">
    <property type="entry name" value="P-loop_NTPase"/>
</dbReference>
<dbReference type="GO" id="GO:0008146">
    <property type="term" value="F:sulfotransferase activity"/>
    <property type="evidence" value="ECO:0007669"/>
    <property type="project" value="InterPro"/>
</dbReference>
<evidence type="ECO:0000313" key="1">
    <source>
        <dbReference type="EMBL" id="SLN22669.1"/>
    </source>
</evidence>
<organism evidence="1 2">
    <name type="scientific">Roseovarius halotolerans</name>
    <dbReference type="NCBI Taxonomy" id="505353"/>
    <lineage>
        <taxon>Bacteria</taxon>
        <taxon>Pseudomonadati</taxon>
        <taxon>Pseudomonadota</taxon>
        <taxon>Alphaproteobacteria</taxon>
        <taxon>Rhodobacterales</taxon>
        <taxon>Roseobacteraceae</taxon>
        <taxon>Roseovarius</taxon>
    </lineage>
</organism>
<keyword evidence="2" id="KW-1185">Reference proteome</keyword>